<dbReference type="EMBL" id="BT053698">
    <property type="protein sequence ID" value="ACK77615.2"/>
    <property type="molecule type" value="mRNA"/>
</dbReference>
<feature type="non-terminal residue" evidence="2">
    <location>
        <position position="1"/>
    </location>
</feature>
<feature type="chain" id="PRO_5002852468" evidence="1">
    <location>
        <begin position="23"/>
        <end position="52"/>
    </location>
</feature>
<reference evidence="2" key="1">
    <citation type="submission" date="2009-01" db="EMBL/GenBank/DDBJ databases">
        <authorList>
            <person name="Carlson J."/>
            <person name="Booth B."/>
            <person name="Frise E."/>
            <person name="Park S."/>
            <person name="Wan K."/>
            <person name="Yu C."/>
            <person name="Celniker S."/>
        </authorList>
    </citation>
    <scope>NUCLEOTIDE SEQUENCE</scope>
    <source>
        <strain evidence="2">Berkeley</strain>
    </source>
</reference>
<protein>
    <submittedName>
        <fullName evidence="2">GH08412p</fullName>
    </submittedName>
</protein>
<dbReference type="HOGENOM" id="CLU_3108536_0_0_1"/>
<gene>
    <name evidence="2" type="primary">Met75Cb-RA</name>
</gene>
<keyword evidence="1" id="KW-0732">Signal</keyword>
<sequence>KMNVFNGFLLVFLGLALSSVDAQIATRQETSEDKACGPHAYYNYARHTCLPF</sequence>
<dbReference type="AlphaFoldDB" id="B7FNK8"/>
<evidence type="ECO:0000256" key="1">
    <source>
        <dbReference type="SAM" id="SignalP"/>
    </source>
</evidence>
<name>B7FNK8_DROME</name>
<feature type="signal peptide" evidence="1">
    <location>
        <begin position="1"/>
        <end position="22"/>
    </location>
</feature>
<proteinExistence type="evidence at transcript level"/>
<evidence type="ECO:0000313" key="2">
    <source>
        <dbReference type="EMBL" id="ACK77615.2"/>
    </source>
</evidence>
<organism evidence="2">
    <name type="scientific">Drosophila melanogaster</name>
    <name type="common">Fruit fly</name>
    <dbReference type="NCBI Taxonomy" id="7227"/>
    <lineage>
        <taxon>Eukaryota</taxon>
        <taxon>Metazoa</taxon>
        <taxon>Ecdysozoa</taxon>
        <taxon>Arthropoda</taxon>
        <taxon>Hexapoda</taxon>
        <taxon>Insecta</taxon>
        <taxon>Pterygota</taxon>
        <taxon>Neoptera</taxon>
        <taxon>Endopterygota</taxon>
        <taxon>Diptera</taxon>
        <taxon>Brachycera</taxon>
        <taxon>Muscomorpha</taxon>
        <taxon>Ephydroidea</taxon>
        <taxon>Drosophilidae</taxon>
        <taxon>Drosophila</taxon>
        <taxon>Sophophora</taxon>
    </lineage>
</organism>
<accession>B7FNK8</accession>